<sequence length="271" mass="31429">MILNLSEEMVLRKDRQKSDGYKWLCTGCRDGTTPPSLSVRASSLFAGKHLSFLSFLLLAERWANHPGDSGAKVAADVGVNQETVVEHYELFRDVCSLWIEHHSSVTKIGGPGEVVEIDESHFYPRKYNRGRWHRATWIFGGIQRGSRNVFMVPVERRDWATLSEIIYANVADDSIIMTDGYFRLNDTAQSYVHYYVNHKFNFVNPEDDTIHTQSIEATWGSLKRSLKHLAGIRKNMFQGYLDNYVFRRAHNNQDILQNFLFWMIIFYEPQP</sequence>
<dbReference type="Proteomes" id="UP000887579">
    <property type="component" value="Unplaced"/>
</dbReference>
<protein>
    <submittedName>
        <fullName evidence="2">ISXO2-like transposase domain-containing protein</fullName>
    </submittedName>
</protein>
<evidence type="ECO:0000313" key="1">
    <source>
        <dbReference type="Proteomes" id="UP000887579"/>
    </source>
</evidence>
<dbReference type="WBParaSite" id="ES5_v2.g26455.t1">
    <property type="protein sequence ID" value="ES5_v2.g26455.t1"/>
    <property type="gene ID" value="ES5_v2.g26455"/>
</dbReference>
<accession>A0AC34G9Q5</accession>
<evidence type="ECO:0000313" key="2">
    <source>
        <dbReference type="WBParaSite" id="ES5_v2.g26455.t1"/>
    </source>
</evidence>
<organism evidence="1 2">
    <name type="scientific">Panagrolaimus sp. ES5</name>
    <dbReference type="NCBI Taxonomy" id="591445"/>
    <lineage>
        <taxon>Eukaryota</taxon>
        <taxon>Metazoa</taxon>
        <taxon>Ecdysozoa</taxon>
        <taxon>Nematoda</taxon>
        <taxon>Chromadorea</taxon>
        <taxon>Rhabditida</taxon>
        <taxon>Tylenchina</taxon>
        <taxon>Panagrolaimomorpha</taxon>
        <taxon>Panagrolaimoidea</taxon>
        <taxon>Panagrolaimidae</taxon>
        <taxon>Panagrolaimus</taxon>
    </lineage>
</organism>
<proteinExistence type="predicted"/>
<reference evidence="2" key="1">
    <citation type="submission" date="2022-11" db="UniProtKB">
        <authorList>
            <consortium name="WormBaseParasite"/>
        </authorList>
    </citation>
    <scope>IDENTIFICATION</scope>
</reference>
<name>A0AC34G9Q5_9BILA</name>